<keyword evidence="2" id="KW-0167">Capsid protein</keyword>
<dbReference type="Pfam" id="PF01636">
    <property type="entry name" value="APH"/>
    <property type="match status" value="1"/>
</dbReference>
<name>A0A9X5GRG8_9FIRM</name>
<dbReference type="Gene3D" id="3.90.1200.10">
    <property type="match status" value="1"/>
</dbReference>
<organism evidence="2 3">
    <name type="scientific">Parablautia muri</name>
    <dbReference type="NCBI Taxonomy" id="2320879"/>
    <lineage>
        <taxon>Bacteria</taxon>
        <taxon>Bacillati</taxon>
        <taxon>Bacillota</taxon>
        <taxon>Clostridia</taxon>
        <taxon>Lachnospirales</taxon>
        <taxon>Lachnospiraceae</taxon>
        <taxon>Parablautia</taxon>
    </lineage>
</organism>
<dbReference type="InterPro" id="IPR047175">
    <property type="entry name" value="CotS-like"/>
</dbReference>
<dbReference type="RefSeq" id="WP_330584719.1">
    <property type="nucleotide sequence ID" value="NZ_QZDT01000001.1"/>
</dbReference>
<dbReference type="InterPro" id="IPR002575">
    <property type="entry name" value="Aminoglycoside_PTrfase"/>
</dbReference>
<gene>
    <name evidence="2" type="ORF">D5281_00425</name>
</gene>
<evidence type="ECO:0000313" key="2">
    <source>
        <dbReference type="EMBL" id="NBJ91092.1"/>
    </source>
</evidence>
<dbReference type="GO" id="GO:0042601">
    <property type="term" value="C:endospore-forming forespore"/>
    <property type="evidence" value="ECO:0007669"/>
    <property type="project" value="TreeGrafter"/>
</dbReference>
<keyword evidence="3" id="KW-1185">Reference proteome</keyword>
<comment type="caution">
    <text evidence="2">The sequence shown here is derived from an EMBL/GenBank/DDBJ whole genome shotgun (WGS) entry which is preliminary data.</text>
</comment>
<keyword evidence="2" id="KW-0946">Virion</keyword>
<sequence>MNDRSVSLLENYDIEVLRTWRGRGAILCETKQGTLIWKEYTGHKEKAVFQDALLTTIRQRGFGNVEGILKNKEQELLTQDQDGTFYVLKTYCEGRECNVKDMDECRQAAEMLARFHSVSSIEDSFSGGSMSHPAHVEFEKHNKELRRVRKYLKERSQKTDFEICLMKNYDYFFNLALQITEELRFYQNKMENRFVCHGDYQHHNIIICDDGMHLINFEKCVFDSPVRDLYLFMRKLLEKSGWVQNVGFELVNSYEKVRPMEKEEYLQLYYRLAYPEKFWKIANFYYNSGKAWIPGKNLEKLCKVTDQEKDKREFLDRFKLRYSLCPAEM</sequence>
<dbReference type="NCBIfam" id="TIGR02906">
    <property type="entry name" value="spore_CotS"/>
    <property type="match status" value="1"/>
</dbReference>
<accession>A0A9X5GRG8</accession>
<dbReference type="PANTHER" id="PTHR39179:SF1">
    <property type="entry name" value="SPORE COAT PROTEIN I"/>
    <property type="match status" value="1"/>
</dbReference>
<reference evidence="2" key="1">
    <citation type="submission" date="2018-09" db="EMBL/GenBank/DDBJ databases">
        <title>Murine metabolic-syndrome-specific gut microbial biobank.</title>
        <authorList>
            <person name="Liu C."/>
        </authorList>
    </citation>
    <scope>NUCLEOTIDE SEQUENCE</scope>
    <source>
        <strain evidence="2">D42-62</strain>
    </source>
</reference>
<dbReference type="EMBL" id="QZDT01000001">
    <property type="protein sequence ID" value="NBJ91092.1"/>
    <property type="molecule type" value="Genomic_DNA"/>
</dbReference>
<proteinExistence type="predicted"/>
<dbReference type="InterPro" id="IPR011009">
    <property type="entry name" value="Kinase-like_dom_sf"/>
</dbReference>
<dbReference type="InterPro" id="IPR014255">
    <property type="entry name" value="Spore_coat_CotS"/>
</dbReference>
<evidence type="ECO:0000259" key="1">
    <source>
        <dbReference type="Pfam" id="PF01636"/>
    </source>
</evidence>
<dbReference type="Gene3D" id="3.30.200.20">
    <property type="entry name" value="Phosphorylase Kinase, domain 1"/>
    <property type="match status" value="1"/>
</dbReference>
<evidence type="ECO:0000313" key="3">
    <source>
        <dbReference type="Proteomes" id="UP001154420"/>
    </source>
</evidence>
<feature type="domain" description="Aminoglycoside phosphotransferase" evidence="1">
    <location>
        <begin position="29"/>
        <end position="233"/>
    </location>
</feature>
<protein>
    <submittedName>
        <fullName evidence="2">CotS family spore coat protein</fullName>
    </submittedName>
</protein>
<dbReference type="SUPFAM" id="SSF56112">
    <property type="entry name" value="Protein kinase-like (PK-like)"/>
    <property type="match status" value="1"/>
</dbReference>
<dbReference type="Proteomes" id="UP001154420">
    <property type="component" value="Unassembled WGS sequence"/>
</dbReference>
<dbReference type="PANTHER" id="PTHR39179">
    <property type="entry name" value="SPORE COAT PROTEIN I"/>
    <property type="match status" value="1"/>
</dbReference>
<dbReference type="AlphaFoldDB" id="A0A9X5GRG8"/>